<dbReference type="InterPro" id="IPR046080">
    <property type="entry name" value="DUF6098"/>
</dbReference>
<dbReference type="Pfam" id="PF19593">
    <property type="entry name" value="DUF6098"/>
    <property type="match status" value="1"/>
</dbReference>
<accession>A0ABN2MLM2</accession>
<keyword evidence="2" id="KW-1185">Reference proteome</keyword>
<reference evidence="1 2" key="1">
    <citation type="journal article" date="2019" name="Int. J. Syst. Evol. Microbiol.">
        <title>The Global Catalogue of Microorganisms (GCM) 10K type strain sequencing project: providing services to taxonomists for standard genome sequencing and annotation.</title>
        <authorList>
            <consortium name="The Broad Institute Genomics Platform"/>
            <consortium name="The Broad Institute Genome Sequencing Center for Infectious Disease"/>
            <person name="Wu L."/>
            <person name="Ma J."/>
        </authorList>
    </citation>
    <scope>NUCLEOTIDE SEQUENCE [LARGE SCALE GENOMIC DNA]</scope>
    <source>
        <strain evidence="1 2">JCM 14323</strain>
    </source>
</reference>
<sequence length="139" mass="15851">MTRSDDVVSTLDELHRRLGDRRLYVRYSEGPDHDLSGGSVDTESGLELPGLSVNPLDPEPWWTRPVEDWLARQLCQYKHLRDRNQDRRAWLVHGSVVGRGPDCEPLLTDVSFVGVLDDGVLGEAEQRYREHFDAGNEPE</sequence>
<gene>
    <name evidence="1" type="ORF">GCM10009750_14510</name>
</gene>
<evidence type="ECO:0000313" key="1">
    <source>
        <dbReference type="EMBL" id="GAA1831612.1"/>
    </source>
</evidence>
<organism evidence="1 2">
    <name type="scientific">Agromyces salentinus</name>
    <dbReference type="NCBI Taxonomy" id="269421"/>
    <lineage>
        <taxon>Bacteria</taxon>
        <taxon>Bacillati</taxon>
        <taxon>Actinomycetota</taxon>
        <taxon>Actinomycetes</taxon>
        <taxon>Micrococcales</taxon>
        <taxon>Microbacteriaceae</taxon>
        <taxon>Agromyces</taxon>
    </lineage>
</organism>
<evidence type="ECO:0000313" key="2">
    <source>
        <dbReference type="Proteomes" id="UP001501746"/>
    </source>
</evidence>
<dbReference type="RefSeq" id="WP_212275383.1">
    <property type="nucleotide sequence ID" value="NZ_BAAANK010000003.1"/>
</dbReference>
<dbReference type="EMBL" id="BAAANK010000003">
    <property type="protein sequence ID" value="GAA1831612.1"/>
    <property type="molecule type" value="Genomic_DNA"/>
</dbReference>
<proteinExistence type="predicted"/>
<name>A0ABN2MLM2_9MICO</name>
<comment type="caution">
    <text evidence="1">The sequence shown here is derived from an EMBL/GenBank/DDBJ whole genome shotgun (WGS) entry which is preliminary data.</text>
</comment>
<protein>
    <submittedName>
        <fullName evidence="1">Uncharacterized protein</fullName>
    </submittedName>
</protein>
<dbReference type="Proteomes" id="UP001501746">
    <property type="component" value="Unassembled WGS sequence"/>
</dbReference>